<reference evidence="3" key="1">
    <citation type="submission" date="2018-11" db="EMBL/GenBank/DDBJ databases">
        <title>Proposal to divide the Flavobacteriaceae and reorganize its genera based on Amino Acid Identity values calculated from whole genome sequences.</title>
        <authorList>
            <person name="Nicholson A.C."/>
            <person name="Gulvik C.A."/>
            <person name="Whitney A.M."/>
            <person name="Humrighouse B.W."/>
            <person name="Bell M."/>
            <person name="Holmes B."/>
            <person name="Steigerwalt A.G."/>
            <person name="Villarma A."/>
            <person name="Sheth M."/>
            <person name="Batra D."/>
            <person name="Pryor J."/>
            <person name="Bernardet J.-F."/>
            <person name="Hugo C."/>
            <person name="Kampfer P."/>
            <person name="Newman J.D."/>
            <person name="McQuiston J.R."/>
        </authorList>
    </citation>
    <scope>NUCLEOTIDE SEQUENCE [LARGE SCALE GENOMIC DNA]</scope>
    <source>
        <strain evidence="3">G0081</strain>
    </source>
</reference>
<dbReference type="InterPro" id="IPR029016">
    <property type="entry name" value="GAF-like_dom_sf"/>
</dbReference>
<dbReference type="InterPro" id="IPR003018">
    <property type="entry name" value="GAF"/>
</dbReference>
<dbReference type="SUPFAM" id="SSF55781">
    <property type="entry name" value="GAF domain-like"/>
    <property type="match status" value="1"/>
</dbReference>
<dbReference type="PANTHER" id="PTHR43102:SF2">
    <property type="entry name" value="GAF DOMAIN-CONTAINING PROTEIN"/>
    <property type="match status" value="1"/>
</dbReference>
<feature type="domain" description="GAF" evidence="1">
    <location>
        <begin position="65"/>
        <end position="155"/>
    </location>
</feature>
<dbReference type="PANTHER" id="PTHR43102">
    <property type="entry name" value="SLR1143 PROTEIN"/>
    <property type="match status" value="1"/>
</dbReference>
<gene>
    <name evidence="2" type="ORF">EIB73_14255</name>
</gene>
<dbReference type="EMBL" id="CP034159">
    <property type="protein sequence ID" value="AZI34267.1"/>
    <property type="molecule type" value="Genomic_DNA"/>
</dbReference>
<dbReference type="OrthoDB" id="9811889at2"/>
<evidence type="ECO:0000313" key="3">
    <source>
        <dbReference type="Proteomes" id="UP000270185"/>
    </source>
</evidence>
<dbReference type="AlphaFoldDB" id="A0A3G8XR52"/>
<keyword evidence="3" id="KW-1185">Reference proteome</keyword>
<sequence>MNTSLLPDNEEQRIQKLKFLDLLHLGKDAELDAFSVGASFIADCPISCISVMAEDSQNIKSSIGFPLDSVKREDTICKYVIASKELLIINDTLLDERSSQNQIILEEEIRFYLGAPLLDEEGYALGTLCVADYRPKRLTLRQITALQKMGEAAAKILTDKKKIFSLTILN</sequence>
<dbReference type="Pfam" id="PF01590">
    <property type="entry name" value="GAF"/>
    <property type="match status" value="1"/>
</dbReference>
<dbReference type="KEGG" id="ccas:EIB73_14255"/>
<organism evidence="2 3">
    <name type="scientific">Kaistella carnis</name>
    <dbReference type="NCBI Taxonomy" id="1241979"/>
    <lineage>
        <taxon>Bacteria</taxon>
        <taxon>Pseudomonadati</taxon>
        <taxon>Bacteroidota</taxon>
        <taxon>Flavobacteriia</taxon>
        <taxon>Flavobacteriales</taxon>
        <taxon>Weeksellaceae</taxon>
        <taxon>Chryseobacterium group</taxon>
        <taxon>Kaistella</taxon>
    </lineage>
</organism>
<dbReference type="RefSeq" id="WP_125025903.1">
    <property type="nucleotide sequence ID" value="NZ_CP034159.1"/>
</dbReference>
<evidence type="ECO:0000259" key="1">
    <source>
        <dbReference type="Pfam" id="PF01590"/>
    </source>
</evidence>
<accession>A0A3G8XR52</accession>
<dbReference type="Proteomes" id="UP000270185">
    <property type="component" value="Chromosome"/>
</dbReference>
<proteinExistence type="predicted"/>
<name>A0A3G8XR52_9FLAO</name>
<protein>
    <submittedName>
        <fullName evidence="2">GAF domain-containing protein</fullName>
    </submittedName>
</protein>
<evidence type="ECO:0000313" key="2">
    <source>
        <dbReference type="EMBL" id="AZI34267.1"/>
    </source>
</evidence>
<dbReference type="Gene3D" id="3.30.450.40">
    <property type="match status" value="1"/>
</dbReference>